<feature type="binding site" evidence="12">
    <location>
        <position position="32"/>
    </location>
    <ligand>
        <name>Mg(2+)</name>
        <dbReference type="ChEBI" id="CHEBI:18420"/>
    </ligand>
</feature>
<dbReference type="EC" id="2.7.1.71" evidence="12"/>
<dbReference type="PRINTS" id="PR01100">
    <property type="entry name" value="SHIKIMTKNASE"/>
</dbReference>
<evidence type="ECO:0000256" key="3">
    <source>
        <dbReference type="ARBA" id="ARBA00022605"/>
    </source>
</evidence>
<dbReference type="InterPro" id="IPR000623">
    <property type="entry name" value="Shikimate_kinase/TSH1"/>
</dbReference>
<comment type="catalytic activity">
    <reaction evidence="11 12">
        <text>shikimate + ATP = 3-phosphoshikimate + ADP + H(+)</text>
        <dbReference type="Rhea" id="RHEA:13121"/>
        <dbReference type="ChEBI" id="CHEBI:15378"/>
        <dbReference type="ChEBI" id="CHEBI:30616"/>
        <dbReference type="ChEBI" id="CHEBI:36208"/>
        <dbReference type="ChEBI" id="CHEBI:145989"/>
        <dbReference type="ChEBI" id="CHEBI:456216"/>
        <dbReference type="EC" id="2.7.1.71"/>
    </reaction>
</comment>
<dbReference type="GO" id="GO:0000287">
    <property type="term" value="F:magnesium ion binding"/>
    <property type="evidence" value="ECO:0007669"/>
    <property type="project" value="UniProtKB-UniRule"/>
</dbReference>
<name>A0A0J8VTH8_9ENTR</name>
<comment type="caution">
    <text evidence="12">Lacks conserved residue(s) required for the propagation of feature annotation.</text>
</comment>
<keyword evidence="3 12" id="KW-0028">Amino-acid biosynthesis</keyword>
<evidence type="ECO:0000256" key="6">
    <source>
        <dbReference type="ARBA" id="ARBA00022741"/>
    </source>
</evidence>
<evidence type="ECO:0000256" key="11">
    <source>
        <dbReference type="ARBA" id="ARBA00048567"/>
    </source>
</evidence>
<comment type="function">
    <text evidence="12">Catalyzes the specific phosphorylation of the 3-hydroxyl group of shikimic acid using ATP as a cosubstrate.</text>
</comment>
<comment type="subunit">
    <text evidence="12">Monomer.</text>
</comment>
<dbReference type="InterPro" id="IPR027544">
    <property type="entry name" value="Shikimate_kinase_2"/>
</dbReference>
<comment type="subcellular location">
    <subcellularLocation>
        <location evidence="12">Cytoplasm</location>
    </subcellularLocation>
</comment>
<feature type="region of interest" description="LID domain" evidence="12">
    <location>
        <begin position="112"/>
        <end position="126"/>
    </location>
</feature>
<proteinExistence type="inferred from homology"/>
<evidence type="ECO:0000256" key="7">
    <source>
        <dbReference type="ARBA" id="ARBA00022777"/>
    </source>
</evidence>
<dbReference type="GO" id="GO:0009423">
    <property type="term" value="P:chorismate biosynthetic process"/>
    <property type="evidence" value="ECO:0007669"/>
    <property type="project" value="UniProtKB-UniRule"/>
</dbReference>
<protein>
    <recommendedName>
        <fullName evidence="12">Shikimate kinase 2</fullName>
        <shortName evidence="12">SK 2</shortName>
        <ecNumber evidence="12">2.7.1.71</ecNumber>
    </recommendedName>
</protein>
<dbReference type="HAMAP" id="MF_00109">
    <property type="entry name" value="Shikimate_kinase"/>
    <property type="match status" value="1"/>
</dbReference>
<evidence type="ECO:0000256" key="1">
    <source>
        <dbReference type="ARBA" id="ARBA00004842"/>
    </source>
</evidence>
<comment type="pathway">
    <text evidence="1 12">Metabolic intermediate biosynthesis; chorismate biosynthesis; chorismate from D-erythrose 4-phosphate and phosphoenolpyruvate: step 5/7.</text>
</comment>
<dbReference type="SUPFAM" id="SSF52540">
    <property type="entry name" value="P-loop containing nucleoside triphosphate hydrolases"/>
    <property type="match status" value="1"/>
</dbReference>
<accession>A0A0J8VTH8</accession>
<comment type="caution">
    <text evidence="13">The sequence shown here is derived from an EMBL/GenBank/DDBJ whole genome shotgun (WGS) entry which is preliminary data.</text>
</comment>
<evidence type="ECO:0000256" key="4">
    <source>
        <dbReference type="ARBA" id="ARBA00022679"/>
    </source>
</evidence>
<dbReference type="PANTHER" id="PTHR21087:SF21">
    <property type="entry name" value="SHIKIMATE KINASE 2"/>
    <property type="match status" value="1"/>
</dbReference>
<evidence type="ECO:0000313" key="14">
    <source>
        <dbReference type="Proteomes" id="UP000037315"/>
    </source>
</evidence>
<evidence type="ECO:0000256" key="10">
    <source>
        <dbReference type="ARBA" id="ARBA00023141"/>
    </source>
</evidence>
<gene>
    <name evidence="12" type="primary">aroL</name>
    <name evidence="13" type="ORF">ACH50_02605</name>
</gene>
<evidence type="ECO:0000256" key="12">
    <source>
        <dbReference type="HAMAP-Rule" id="MF_01269"/>
    </source>
</evidence>
<keyword evidence="7 12" id="KW-0418">Kinase</keyword>
<dbReference type="GO" id="GO:0004765">
    <property type="term" value="F:shikimate kinase activity"/>
    <property type="evidence" value="ECO:0007669"/>
    <property type="project" value="UniProtKB-UniRule"/>
</dbReference>
<dbReference type="GO" id="GO:0009073">
    <property type="term" value="P:aromatic amino acid family biosynthetic process"/>
    <property type="evidence" value="ECO:0007669"/>
    <property type="project" value="UniProtKB-KW"/>
</dbReference>
<feature type="binding site" evidence="12">
    <location>
        <position position="16"/>
    </location>
    <ligand>
        <name>Mg(2+)</name>
        <dbReference type="ChEBI" id="CHEBI:18420"/>
    </ligand>
</feature>
<dbReference type="PANTHER" id="PTHR21087">
    <property type="entry name" value="SHIKIMATE KINASE"/>
    <property type="match status" value="1"/>
</dbReference>
<comment type="cofactor">
    <cofactor evidence="12">
        <name>Mg(2+)</name>
        <dbReference type="ChEBI" id="CHEBI:18420"/>
    </cofactor>
    <text evidence="12">Binds 1 Mg(2+) ion per subunit.</text>
</comment>
<dbReference type="HAMAP" id="MF_01269">
    <property type="entry name" value="Shikimate_kinase_2"/>
    <property type="match status" value="1"/>
</dbReference>
<dbReference type="PATRIC" id="fig|1656095.3.peg.299"/>
<dbReference type="GO" id="GO:0005524">
    <property type="term" value="F:ATP binding"/>
    <property type="evidence" value="ECO:0007669"/>
    <property type="project" value="UniProtKB-UniRule"/>
</dbReference>
<evidence type="ECO:0000256" key="2">
    <source>
        <dbReference type="ARBA" id="ARBA00022490"/>
    </source>
</evidence>
<feature type="binding site" evidence="12">
    <location>
        <position position="120"/>
    </location>
    <ligand>
        <name>ATP</name>
        <dbReference type="ChEBI" id="CHEBI:30616"/>
    </ligand>
</feature>
<dbReference type="Pfam" id="PF01202">
    <property type="entry name" value="SKI"/>
    <property type="match status" value="1"/>
</dbReference>
<dbReference type="RefSeq" id="WP_024555689.1">
    <property type="nucleotide sequence ID" value="NZ_LFEJ01000003.1"/>
</dbReference>
<keyword evidence="2 12" id="KW-0963">Cytoplasm</keyword>
<keyword evidence="8 12" id="KW-0067">ATP-binding</keyword>
<keyword evidence="6 12" id="KW-0547">Nucleotide-binding</keyword>
<dbReference type="Proteomes" id="UP000037315">
    <property type="component" value="Unassembled WGS sequence"/>
</dbReference>
<evidence type="ECO:0000256" key="8">
    <source>
        <dbReference type="ARBA" id="ARBA00022840"/>
    </source>
</evidence>
<keyword evidence="10 12" id="KW-0057">Aromatic amino acid biosynthesis</keyword>
<evidence type="ECO:0000256" key="9">
    <source>
        <dbReference type="ARBA" id="ARBA00022842"/>
    </source>
</evidence>
<dbReference type="CDD" id="cd00464">
    <property type="entry name" value="SK"/>
    <property type="match status" value="1"/>
</dbReference>
<feature type="binding site" evidence="12">
    <location>
        <position position="58"/>
    </location>
    <ligand>
        <name>substrate</name>
    </ligand>
</feature>
<dbReference type="NCBIfam" id="NF002988">
    <property type="entry name" value="PRK03731.1"/>
    <property type="match status" value="1"/>
</dbReference>
<keyword evidence="14" id="KW-1185">Reference proteome</keyword>
<keyword evidence="9 12" id="KW-0460">Magnesium</keyword>
<comment type="domain">
    <text evidence="12">The LID domain closes over the active site upon ATP binding.</text>
</comment>
<feature type="binding site" evidence="12">
    <location>
        <position position="34"/>
    </location>
    <ligand>
        <name>substrate</name>
    </ligand>
</feature>
<comment type="similarity">
    <text evidence="12">Belongs to the shikimate kinase family. AroL subfamily.</text>
</comment>
<evidence type="ECO:0000256" key="5">
    <source>
        <dbReference type="ARBA" id="ARBA00022723"/>
    </source>
</evidence>
<dbReference type="AlphaFoldDB" id="A0A0J8VTH8"/>
<feature type="binding site" evidence="12">
    <location>
        <begin position="12"/>
        <end position="17"/>
    </location>
    <ligand>
        <name>ATP</name>
        <dbReference type="ChEBI" id="CHEBI:30616"/>
    </ligand>
</feature>
<dbReference type="InterPro" id="IPR031322">
    <property type="entry name" value="Shikimate/glucono_kinase"/>
</dbReference>
<dbReference type="Gene3D" id="3.40.50.300">
    <property type="entry name" value="P-loop containing nucleotide triphosphate hydrolases"/>
    <property type="match status" value="1"/>
</dbReference>
<dbReference type="OrthoDB" id="9800332at2"/>
<keyword evidence="5 12" id="KW-0479">Metal-binding</keyword>
<dbReference type="PROSITE" id="PS01128">
    <property type="entry name" value="SHIKIMATE_KINASE"/>
    <property type="match status" value="1"/>
</dbReference>
<keyword evidence="4 12" id="KW-0808">Transferase</keyword>
<dbReference type="InterPro" id="IPR027417">
    <property type="entry name" value="P-loop_NTPase"/>
</dbReference>
<dbReference type="GO" id="GO:0008652">
    <property type="term" value="P:amino acid biosynthetic process"/>
    <property type="evidence" value="ECO:0007669"/>
    <property type="project" value="UniProtKB-KW"/>
</dbReference>
<dbReference type="GO" id="GO:0005829">
    <property type="term" value="C:cytosol"/>
    <property type="evidence" value="ECO:0007669"/>
    <property type="project" value="TreeGrafter"/>
</dbReference>
<dbReference type="EMBL" id="LFEJ01000003">
    <property type="protein sequence ID" value="KMV36317.1"/>
    <property type="molecule type" value="Genomic_DNA"/>
</dbReference>
<organism evidence="13 14">
    <name type="scientific">Franconibacter pulveris</name>
    <dbReference type="NCBI Taxonomy" id="435910"/>
    <lineage>
        <taxon>Bacteria</taxon>
        <taxon>Pseudomonadati</taxon>
        <taxon>Pseudomonadota</taxon>
        <taxon>Gammaproteobacteria</taxon>
        <taxon>Enterobacterales</taxon>
        <taxon>Enterobacteriaceae</taxon>
        <taxon>Franconibacter</taxon>
    </lineage>
</organism>
<feature type="binding site" evidence="12">
    <location>
        <position position="139"/>
    </location>
    <ligand>
        <name>substrate</name>
    </ligand>
</feature>
<evidence type="ECO:0000313" key="13">
    <source>
        <dbReference type="EMBL" id="KMV36317.1"/>
    </source>
</evidence>
<dbReference type="InterPro" id="IPR023000">
    <property type="entry name" value="Shikimate_kinase_CS"/>
</dbReference>
<sequence>MTQPIFLVGARGCGKTTIGKALAKALGYAFVDTDHWLLESTRMTVAEIVESEGWPGFRARETQALKSVTAPSTLVATGGGMVLAAENRQFMREKGAVIYLQVEPEELARRLEAFPEEGQRPTLTGKPVSQEISEVLADREPLYRQAAHHVINAARSPEQVVAAILAALRLAQAS</sequence>
<reference evidence="13 14" key="1">
    <citation type="submission" date="2015-06" db="EMBL/GenBank/DDBJ databases">
        <title>Genome sequencing of Cronobacter sp. strain DJ34 isolated from petroleum contaminated sludge of Duliajan Oil Fields, Assam, India.</title>
        <authorList>
            <person name="Pal S."/>
            <person name="Banerjee T.D."/>
            <person name="Roy A."/>
            <person name="Sar P."/>
            <person name="Kazy S.K."/>
        </authorList>
    </citation>
    <scope>NUCLEOTIDE SEQUENCE [LARGE SCALE GENOMIC DNA]</scope>
    <source>
        <strain evidence="13 14">DJ34</strain>
    </source>
</reference>
<feature type="binding site" evidence="12">
    <location>
        <position position="79"/>
    </location>
    <ligand>
        <name>substrate</name>
    </ligand>
</feature>
<dbReference type="UniPathway" id="UPA00053">
    <property type="reaction ID" value="UER00088"/>
</dbReference>
<dbReference type="STRING" id="1121863.GCA_000621185_00665"/>